<dbReference type="EMBL" id="LNIZ01000002">
    <property type="protein sequence ID" value="KTF04529.1"/>
    <property type="molecule type" value="Genomic_DNA"/>
</dbReference>
<evidence type="ECO:0000256" key="4">
    <source>
        <dbReference type="ARBA" id="ARBA00022759"/>
    </source>
</evidence>
<dbReference type="Proteomes" id="UP000054404">
    <property type="component" value="Unassembled WGS sequence"/>
</dbReference>
<dbReference type="GO" id="GO:0042781">
    <property type="term" value="F:3'-tRNA processing endoribonuclease activity"/>
    <property type="evidence" value="ECO:0007669"/>
    <property type="project" value="TreeGrafter"/>
</dbReference>
<evidence type="ECO:0000256" key="3">
    <source>
        <dbReference type="ARBA" id="ARBA00022722"/>
    </source>
</evidence>
<dbReference type="HAMAP" id="MF_00227">
    <property type="entry name" value="RNase_P"/>
    <property type="match status" value="1"/>
</dbReference>
<evidence type="ECO:0000256" key="8">
    <source>
        <dbReference type="NCBIfam" id="TIGR00188"/>
    </source>
</evidence>
<dbReference type="OrthoDB" id="196964at2"/>
<name>A0A0W1KKI7_9ACTO</name>
<dbReference type="STRING" id="59561.AQZ59_00513"/>
<keyword evidence="2 7" id="KW-0819">tRNA processing</keyword>
<evidence type="ECO:0000313" key="10">
    <source>
        <dbReference type="Proteomes" id="UP000054404"/>
    </source>
</evidence>
<dbReference type="PANTHER" id="PTHR33992">
    <property type="entry name" value="RIBONUCLEASE P PROTEIN COMPONENT"/>
    <property type="match status" value="1"/>
</dbReference>
<sequence length="112" mass="12458">MLSAANRLRRPEDFQFAFRSGLRSANRYVVVHVVKGEPQAGPRVGFTVSKKVGNAVVRNKVRRRLRHIMRDHLDVGAELVVVRALPAAAEASYEELTRAVVVQLERAGVTRG</sequence>
<keyword evidence="4 7" id="KW-0255">Endonuclease</keyword>
<dbReference type="NCBIfam" id="TIGR00188">
    <property type="entry name" value="rnpA"/>
    <property type="match status" value="1"/>
</dbReference>
<dbReference type="PROSITE" id="PS00648">
    <property type="entry name" value="RIBONUCLEASE_P"/>
    <property type="match status" value="1"/>
</dbReference>
<evidence type="ECO:0000313" key="9">
    <source>
        <dbReference type="EMBL" id="KTF04529.1"/>
    </source>
</evidence>
<dbReference type="Pfam" id="PF00825">
    <property type="entry name" value="Ribonuclease_P"/>
    <property type="match status" value="1"/>
</dbReference>
<accession>A0A0W1KKI7</accession>
<organism evidence="9 10">
    <name type="scientific">Trueperella bernardiae</name>
    <dbReference type="NCBI Taxonomy" id="59561"/>
    <lineage>
        <taxon>Bacteria</taxon>
        <taxon>Bacillati</taxon>
        <taxon>Actinomycetota</taxon>
        <taxon>Actinomycetes</taxon>
        <taxon>Actinomycetales</taxon>
        <taxon>Actinomycetaceae</taxon>
        <taxon>Trueperella</taxon>
    </lineage>
</organism>
<dbReference type="AlphaFoldDB" id="A0A0W1KKI7"/>
<comment type="subunit">
    <text evidence="7">Consists of a catalytic RNA component (M1 or rnpB) and a protein subunit.</text>
</comment>
<evidence type="ECO:0000256" key="2">
    <source>
        <dbReference type="ARBA" id="ARBA00022694"/>
    </source>
</evidence>
<dbReference type="PATRIC" id="fig|59561.3.peg.504"/>
<comment type="function">
    <text evidence="1 7">RNaseP catalyzes the removal of the 5'-leader sequence from pre-tRNA to produce the mature 5'-terminus. It can also cleave other RNA substrates such as 4.5S RNA. The protein component plays an auxiliary but essential role in vivo by binding to the 5'-leader sequence and broadening the substrate specificity of the ribozyme.</text>
</comment>
<dbReference type="SUPFAM" id="SSF54211">
    <property type="entry name" value="Ribosomal protein S5 domain 2-like"/>
    <property type="match status" value="1"/>
</dbReference>
<dbReference type="Gene3D" id="3.30.230.10">
    <property type="match status" value="1"/>
</dbReference>
<dbReference type="InterPro" id="IPR020568">
    <property type="entry name" value="Ribosomal_Su5_D2-typ_SF"/>
</dbReference>
<evidence type="ECO:0000256" key="7">
    <source>
        <dbReference type="HAMAP-Rule" id="MF_00227"/>
    </source>
</evidence>
<dbReference type="GO" id="GO:0004526">
    <property type="term" value="F:ribonuclease P activity"/>
    <property type="evidence" value="ECO:0007669"/>
    <property type="project" value="UniProtKB-UniRule"/>
</dbReference>
<evidence type="ECO:0000256" key="5">
    <source>
        <dbReference type="ARBA" id="ARBA00022801"/>
    </source>
</evidence>
<comment type="catalytic activity">
    <reaction evidence="7">
        <text>Endonucleolytic cleavage of RNA, removing 5'-extranucleotides from tRNA precursor.</text>
        <dbReference type="EC" id="3.1.26.5"/>
    </reaction>
</comment>
<keyword evidence="6 7" id="KW-0694">RNA-binding</keyword>
<protein>
    <recommendedName>
        <fullName evidence="7 8">Ribonuclease P protein component</fullName>
        <shortName evidence="7">RNase P protein</shortName>
        <shortName evidence="7">RNaseP protein</shortName>
        <ecNumber evidence="7 8">3.1.26.5</ecNumber>
    </recommendedName>
    <alternativeName>
        <fullName evidence="7">Protein C5</fullName>
    </alternativeName>
</protein>
<dbReference type="PANTHER" id="PTHR33992:SF1">
    <property type="entry name" value="RIBONUCLEASE P PROTEIN COMPONENT"/>
    <property type="match status" value="1"/>
</dbReference>
<dbReference type="EC" id="3.1.26.5" evidence="7 8"/>
<keyword evidence="10" id="KW-1185">Reference proteome</keyword>
<evidence type="ECO:0000256" key="1">
    <source>
        <dbReference type="ARBA" id="ARBA00002663"/>
    </source>
</evidence>
<comment type="caution">
    <text evidence="9">The sequence shown here is derived from an EMBL/GenBank/DDBJ whole genome shotgun (WGS) entry which is preliminary data.</text>
</comment>
<dbReference type="RefSeq" id="WP_062612863.1">
    <property type="nucleotide sequence ID" value="NZ_LNIZ01000002.1"/>
</dbReference>
<keyword evidence="5 7" id="KW-0378">Hydrolase</keyword>
<dbReference type="InterPro" id="IPR014721">
    <property type="entry name" value="Ribsml_uS5_D2-typ_fold_subgr"/>
</dbReference>
<reference evidence="9 10" key="1">
    <citation type="submission" date="2015-11" db="EMBL/GenBank/DDBJ databases">
        <title>Draft Genome Sequence of the Type Strain Trueperella bernardiae LCDC 89-0504T, Isolated from Blood Culture.</title>
        <authorList>
            <person name="Bernier A.-M."/>
            <person name="Bernard K."/>
        </authorList>
    </citation>
    <scope>NUCLEOTIDE SEQUENCE [LARGE SCALE GENOMIC DNA]</scope>
    <source>
        <strain evidence="9 10">LCDC 89-0504</strain>
    </source>
</reference>
<dbReference type="GO" id="GO:0030677">
    <property type="term" value="C:ribonuclease P complex"/>
    <property type="evidence" value="ECO:0007669"/>
    <property type="project" value="TreeGrafter"/>
</dbReference>
<keyword evidence="3 7" id="KW-0540">Nuclease</keyword>
<dbReference type="InterPro" id="IPR020539">
    <property type="entry name" value="RNase_P_CS"/>
</dbReference>
<dbReference type="GO" id="GO:0000049">
    <property type="term" value="F:tRNA binding"/>
    <property type="evidence" value="ECO:0007669"/>
    <property type="project" value="UniProtKB-UniRule"/>
</dbReference>
<dbReference type="GO" id="GO:0001682">
    <property type="term" value="P:tRNA 5'-leader removal"/>
    <property type="evidence" value="ECO:0007669"/>
    <property type="project" value="UniProtKB-UniRule"/>
</dbReference>
<gene>
    <name evidence="7 9" type="primary">rnpA</name>
    <name evidence="9" type="ORF">AQZ59_00513</name>
</gene>
<comment type="similarity">
    <text evidence="7">Belongs to the RnpA family.</text>
</comment>
<dbReference type="InterPro" id="IPR000100">
    <property type="entry name" value="RNase_P"/>
</dbReference>
<proteinExistence type="inferred from homology"/>
<evidence type="ECO:0000256" key="6">
    <source>
        <dbReference type="ARBA" id="ARBA00022884"/>
    </source>
</evidence>